<dbReference type="PANTHER" id="PTHR20997:SF2">
    <property type="entry name" value="EG:BACR42I17.2 PROTEIN-RELATED"/>
    <property type="match status" value="1"/>
</dbReference>
<dbReference type="RefSeq" id="XP_028138433.1">
    <property type="nucleotide sequence ID" value="XM_028282632.1"/>
</dbReference>
<evidence type="ECO:0000256" key="2">
    <source>
        <dbReference type="SAM" id="SignalP"/>
    </source>
</evidence>
<proteinExistence type="predicted"/>
<dbReference type="AlphaFoldDB" id="A0A6P7G034"/>
<feature type="region of interest" description="Disordered" evidence="1">
    <location>
        <begin position="23"/>
        <end position="84"/>
    </location>
</feature>
<dbReference type="PANTHER" id="PTHR20997">
    <property type="entry name" value="EG:BACR42I17.2 PROTEIN-RELATED"/>
    <property type="match status" value="1"/>
</dbReference>
<feature type="chain" id="PRO_5027610070" evidence="2">
    <location>
        <begin position="19"/>
        <end position="339"/>
    </location>
</feature>
<feature type="compositionally biased region" description="Low complexity" evidence="1">
    <location>
        <begin position="67"/>
        <end position="84"/>
    </location>
</feature>
<gene>
    <name evidence="3" type="primary">LOC114332853</name>
</gene>
<keyword evidence="2" id="KW-0732">Signal</keyword>
<dbReference type="KEGG" id="dvv:114332853"/>
<sequence length="339" mass="36994">MNLLGKALVFVLMGCASTQNFGQPPEGFGNQGRFDFGNNGNSPFGSGGNSPFGSGGNSPFGSGGNSPFGNSGNSPFGGNANGPFGDNPELNQVMMQGKSFFDLIPHLLKQKCDESGHSDVLQSIQEQLGQTQKCLKDKVNLDGEKLADEFAGASRTGELDNFFKKNCKVWPDIHGCVQPMVTSAEKCLTSDEKRTVEKLFSLADDTNTFFCENNADRLKKLLSGNLAQCMETVGKEVQECAAKTLQNRQKQQQQQQKQQTSDKKVIFTFDEETCSDFQSGRKCVTSKVAKCESKDTSKIVDDYLALVQDHVCSSASSLSWFSFANILLLVGTYLYSRMF</sequence>
<accession>A0A6P7G034</accession>
<dbReference type="OrthoDB" id="6778836at2759"/>
<evidence type="ECO:0000313" key="3">
    <source>
        <dbReference type="RefSeq" id="XP_028138433.1"/>
    </source>
</evidence>
<feature type="compositionally biased region" description="Gly residues" evidence="1">
    <location>
        <begin position="45"/>
        <end position="66"/>
    </location>
</feature>
<dbReference type="InterPro" id="IPR009832">
    <property type="entry name" value="DUF1397"/>
</dbReference>
<name>A0A6P7G034_DIAVI</name>
<dbReference type="InParanoid" id="A0A6P7G034"/>
<organism evidence="3">
    <name type="scientific">Diabrotica virgifera virgifera</name>
    <name type="common">western corn rootworm</name>
    <dbReference type="NCBI Taxonomy" id="50390"/>
    <lineage>
        <taxon>Eukaryota</taxon>
        <taxon>Metazoa</taxon>
        <taxon>Ecdysozoa</taxon>
        <taxon>Arthropoda</taxon>
        <taxon>Hexapoda</taxon>
        <taxon>Insecta</taxon>
        <taxon>Pterygota</taxon>
        <taxon>Neoptera</taxon>
        <taxon>Endopterygota</taxon>
        <taxon>Coleoptera</taxon>
        <taxon>Polyphaga</taxon>
        <taxon>Cucujiformia</taxon>
        <taxon>Chrysomeloidea</taxon>
        <taxon>Chrysomelidae</taxon>
        <taxon>Galerucinae</taxon>
        <taxon>Diabroticina</taxon>
        <taxon>Diabroticites</taxon>
        <taxon>Diabrotica</taxon>
    </lineage>
</organism>
<dbReference type="Pfam" id="PF07165">
    <property type="entry name" value="DUF1397"/>
    <property type="match status" value="1"/>
</dbReference>
<feature type="signal peptide" evidence="2">
    <location>
        <begin position="1"/>
        <end position="18"/>
    </location>
</feature>
<reference evidence="3" key="1">
    <citation type="submission" date="2025-08" db="UniProtKB">
        <authorList>
            <consortium name="RefSeq"/>
        </authorList>
    </citation>
    <scope>IDENTIFICATION</scope>
    <source>
        <tissue evidence="3">Whole insect</tissue>
    </source>
</reference>
<evidence type="ECO:0000256" key="1">
    <source>
        <dbReference type="SAM" id="MobiDB-lite"/>
    </source>
</evidence>
<protein>
    <submittedName>
        <fullName evidence="3">27 kDa glycoprotein-like</fullName>
    </submittedName>
</protein>